<sequence length="59" mass="6724">MKNFMTANFSGLMGNVLINKEKKGRYFVWVGPYDSSQIAKRDEKALCEAGWCGFLVEFP</sequence>
<keyword evidence="2" id="KW-1185">Reference proteome</keyword>
<reference evidence="1" key="1">
    <citation type="submission" date="2022-08" db="EMBL/GenBank/DDBJ databases">
        <authorList>
            <person name="Dzunkova M."/>
            <person name="La Clair J."/>
            <person name="Tyml T."/>
            <person name="Doud D."/>
            <person name="Schulz F."/>
            <person name="Piquer S."/>
            <person name="Porcel Sanchis D."/>
            <person name="Osborn A."/>
            <person name="Robinson D."/>
            <person name="Louie K.B."/>
            <person name="Bowen B.P."/>
            <person name="Bowers R."/>
            <person name="Lee J."/>
            <person name="Arnau Llombart V."/>
            <person name="Diaz Villanueva W."/>
            <person name="Gosliner T."/>
            <person name="Northen T."/>
            <person name="Cheng J.-F."/>
            <person name="Burkart M.D."/>
            <person name="Woyke T."/>
        </authorList>
    </citation>
    <scope>NUCLEOTIDE SEQUENCE</scope>
    <source>
        <strain evidence="1">Df01</strain>
    </source>
</reference>
<name>A0ABT7QLP4_9GAMM</name>
<reference evidence="1" key="2">
    <citation type="journal article" date="2023" name="Microbiome">
        <title>Synthase-selected sorting approach identifies a beta-lactone synthase in a nudibranch symbiotic bacterium.</title>
        <authorList>
            <person name="Dzunkova M."/>
            <person name="La Clair J.J."/>
            <person name="Tyml T."/>
            <person name="Doud D."/>
            <person name="Schulz F."/>
            <person name="Piquer-Esteban S."/>
            <person name="Porcel Sanchis D."/>
            <person name="Osborn A."/>
            <person name="Robinson D."/>
            <person name="Louie K.B."/>
            <person name="Bowen B.P."/>
            <person name="Bowers R.M."/>
            <person name="Lee J."/>
            <person name="Arnau V."/>
            <person name="Diaz-Villanueva W."/>
            <person name="Stepanauskas R."/>
            <person name="Gosliner T."/>
            <person name="Date S.V."/>
            <person name="Northen T.R."/>
            <person name="Cheng J.F."/>
            <person name="Burkart M.D."/>
            <person name="Woyke T."/>
        </authorList>
    </citation>
    <scope>NUCLEOTIDE SEQUENCE</scope>
    <source>
        <strain evidence="1">Df01</strain>
    </source>
</reference>
<evidence type="ECO:0000313" key="1">
    <source>
        <dbReference type="EMBL" id="MDM5147638.1"/>
    </source>
</evidence>
<dbReference type="Proteomes" id="UP001168167">
    <property type="component" value="Unassembled WGS sequence"/>
</dbReference>
<protein>
    <recommendedName>
        <fullName evidence="3">SPOR domain-containing protein</fullName>
    </recommendedName>
</protein>
<organism evidence="1 2">
    <name type="scientific">Candidatus Doriopsillibacter californiensis</name>
    <dbReference type="NCBI Taxonomy" id="2970740"/>
    <lineage>
        <taxon>Bacteria</taxon>
        <taxon>Pseudomonadati</taxon>
        <taxon>Pseudomonadota</taxon>
        <taxon>Gammaproteobacteria</taxon>
        <taxon>Candidatus Tethybacterales</taxon>
        <taxon>Candidatus Persebacteraceae</taxon>
        <taxon>Candidatus Doriopsillibacter</taxon>
    </lineage>
</organism>
<accession>A0ABT7QLP4</accession>
<evidence type="ECO:0000313" key="2">
    <source>
        <dbReference type="Proteomes" id="UP001168167"/>
    </source>
</evidence>
<proteinExistence type="predicted"/>
<gene>
    <name evidence="1" type="ORF">NQX30_04545</name>
</gene>
<evidence type="ECO:0008006" key="3">
    <source>
        <dbReference type="Google" id="ProtNLM"/>
    </source>
</evidence>
<dbReference type="EMBL" id="JANQAO010000003">
    <property type="protein sequence ID" value="MDM5147638.1"/>
    <property type="molecule type" value="Genomic_DNA"/>
</dbReference>
<comment type="caution">
    <text evidence="1">The sequence shown here is derived from an EMBL/GenBank/DDBJ whole genome shotgun (WGS) entry which is preliminary data.</text>
</comment>